<evidence type="ECO:0000256" key="4">
    <source>
        <dbReference type="ARBA" id="ARBA00022692"/>
    </source>
</evidence>
<evidence type="ECO:0000256" key="7">
    <source>
        <dbReference type="ARBA" id="ARBA00023136"/>
    </source>
</evidence>
<organism>
    <name type="scientific">Culex quinquefasciatus</name>
    <name type="common">Southern house mosquito</name>
    <name type="synonym">Culex pungens</name>
    <dbReference type="NCBI Taxonomy" id="7176"/>
    <lineage>
        <taxon>Eukaryota</taxon>
        <taxon>Metazoa</taxon>
        <taxon>Ecdysozoa</taxon>
        <taxon>Arthropoda</taxon>
        <taxon>Hexapoda</taxon>
        <taxon>Insecta</taxon>
        <taxon>Pterygota</taxon>
        <taxon>Neoptera</taxon>
        <taxon>Endopterygota</taxon>
        <taxon>Diptera</taxon>
        <taxon>Nematocera</taxon>
        <taxon>Culicoidea</taxon>
        <taxon>Culicidae</taxon>
        <taxon>Culicinae</taxon>
        <taxon>Culicini</taxon>
        <taxon>Culex</taxon>
        <taxon>Culex</taxon>
    </lineage>
</organism>
<accession>B0WMW7</accession>
<evidence type="ECO:0000256" key="6">
    <source>
        <dbReference type="ARBA" id="ARBA00022989"/>
    </source>
</evidence>
<dbReference type="Proteomes" id="UP000002320">
    <property type="component" value="Unassembled WGS sequence"/>
</dbReference>
<dbReference type="KEGG" id="cqu:CpipJ_CPIJ008022"/>
<feature type="transmembrane region" description="Helical" evidence="10">
    <location>
        <begin position="214"/>
        <end position="235"/>
    </location>
</feature>
<reference evidence="12" key="2">
    <citation type="submission" date="2021-02" db="UniProtKB">
        <authorList>
            <consortium name="EnsemblMetazoa"/>
        </authorList>
    </citation>
    <scope>IDENTIFICATION</scope>
    <source>
        <strain evidence="12">JHB</strain>
    </source>
</reference>
<evidence type="ECO:0000256" key="3">
    <source>
        <dbReference type="ARBA" id="ARBA00022606"/>
    </source>
</evidence>
<keyword evidence="3 10" id="KW-0716">Sensory transduction</keyword>
<feature type="transmembrane region" description="Helical" evidence="10">
    <location>
        <begin position="182"/>
        <end position="208"/>
    </location>
</feature>
<dbReference type="eggNOG" id="ENOG502RTFW">
    <property type="taxonomic scope" value="Eukaryota"/>
</dbReference>
<dbReference type="AlphaFoldDB" id="B0WMW7"/>
<evidence type="ECO:0000313" key="13">
    <source>
        <dbReference type="Proteomes" id="UP000002320"/>
    </source>
</evidence>
<evidence type="ECO:0000256" key="9">
    <source>
        <dbReference type="ARBA" id="ARBA00023224"/>
    </source>
</evidence>
<dbReference type="InParanoid" id="B0WMW7"/>
<dbReference type="EnsemblMetazoa" id="CPIJ008022-RA">
    <property type="protein sequence ID" value="CPIJ008022-PA"/>
    <property type="gene ID" value="CPIJ008022"/>
</dbReference>
<keyword evidence="2" id="KW-1003">Cell membrane</keyword>
<name>B0WMW7_CULQU</name>
<evidence type="ECO:0000256" key="2">
    <source>
        <dbReference type="ARBA" id="ARBA00022475"/>
    </source>
</evidence>
<dbReference type="VEuPathDB" id="VectorBase:CPIJ008022"/>
<evidence type="ECO:0000256" key="1">
    <source>
        <dbReference type="ARBA" id="ARBA00004651"/>
    </source>
</evidence>
<dbReference type="PANTHER" id="PTHR21137:SF35">
    <property type="entry name" value="ODORANT RECEPTOR 19A-RELATED"/>
    <property type="match status" value="1"/>
</dbReference>
<reference evidence="11" key="1">
    <citation type="submission" date="2007-03" db="EMBL/GenBank/DDBJ databases">
        <title>Annotation of Culex pipiens quinquefasciatus.</title>
        <authorList>
            <consortium name="The Broad Institute Genome Sequencing Platform"/>
            <person name="Atkinson P.W."/>
            <person name="Hemingway J."/>
            <person name="Christensen B.M."/>
            <person name="Higgs S."/>
            <person name="Kodira C."/>
            <person name="Hannick L."/>
            <person name="Megy K."/>
            <person name="O'Leary S."/>
            <person name="Pearson M."/>
            <person name="Haas B.J."/>
            <person name="Mauceli E."/>
            <person name="Wortman J.R."/>
            <person name="Lee N.H."/>
            <person name="Guigo R."/>
            <person name="Stanke M."/>
            <person name="Alvarado L."/>
            <person name="Amedeo P."/>
            <person name="Antoine C.H."/>
            <person name="Arensburger P."/>
            <person name="Bidwell S.L."/>
            <person name="Crawford M."/>
            <person name="Camaro F."/>
            <person name="Devon K."/>
            <person name="Engels R."/>
            <person name="Hammond M."/>
            <person name="Howarth C."/>
            <person name="Koehrsen M."/>
            <person name="Lawson D."/>
            <person name="Montgomery P."/>
            <person name="Nene V."/>
            <person name="Nusbaum C."/>
            <person name="Puiu D."/>
            <person name="Romero-Severson J."/>
            <person name="Severson D.W."/>
            <person name="Shumway M."/>
            <person name="Sisk P."/>
            <person name="Stolte C."/>
            <person name="Zeng Q."/>
            <person name="Eisenstadt E."/>
            <person name="Fraser-Liggett C."/>
            <person name="Strausberg R."/>
            <person name="Galagan J."/>
            <person name="Birren B."/>
            <person name="Collins F.H."/>
        </authorList>
    </citation>
    <scope>NUCLEOTIDE SEQUENCE [LARGE SCALE GENOMIC DNA]</scope>
    <source>
        <strain evidence="11">JHB</strain>
    </source>
</reference>
<dbReference type="GO" id="GO:0004984">
    <property type="term" value="F:olfactory receptor activity"/>
    <property type="evidence" value="ECO:0007669"/>
    <property type="project" value="InterPro"/>
</dbReference>
<dbReference type="VEuPathDB" id="VectorBase:CQUJHB008665"/>
<dbReference type="PANTHER" id="PTHR21137">
    <property type="entry name" value="ODORANT RECEPTOR"/>
    <property type="match status" value="1"/>
</dbReference>
<evidence type="ECO:0000256" key="10">
    <source>
        <dbReference type="RuleBase" id="RU351113"/>
    </source>
</evidence>
<dbReference type="InterPro" id="IPR004117">
    <property type="entry name" value="7tm6_olfct_rcpt"/>
</dbReference>
<proteinExistence type="inferred from homology"/>
<comment type="caution">
    <text evidence="10">Lacks conserved residue(s) required for the propagation of feature annotation.</text>
</comment>
<gene>
    <name evidence="12" type="primary">6040696</name>
    <name evidence="11" type="ORF">CpipJ_CPIJ008022</name>
</gene>
<keyword evidence="6 10" id="KW-1133">Transmembrane helix</keyword>
<dbReference type="OrthoDB" id="7731527at2759"/>
<comment type="subcellular location">
    <subcellularLocation>
        <location evidence="1 10">Cell membrane</location>
        <topology evidence="1 10">Multi-pass membrane protein</topology>
    </subcellularLocation>
</comment>
<dbReference type="Pfam" id="PF02949">
    <property type="entry name" value="7tm_6"/>
    <property type="match status" value="1"/>
</dbReference>
<evidence type="ECO:0000313" key="12">
    <source>
        <dbReference type="EnsemblMetazoa" id="CPIJ008022-PA"/>
    </source>
</evidence>
<evidence type="ECO:0000256" key="8">
    <source>
        <dbReference type="ARBA" id="ARBA00023170"/>
    </source>
</evidence>
<comment type="similarity">
    <text evidence="10">Belongs to the insect chemoreceptor superfamily. Heteromeric odorant receptor channel (TC 1.A.69) family.</text>
</comment>
<keyword evidence="4 10" id="KW-0812">Transmembrane</keyword>
<evidence type="ECO:0000256" key="5">
    <source>
        <dbReference type="ARBA" id="ARBA00022725"/>
    </source>
</evidence>
<dbReference type="VEuPathDB" id="VectorBase:CQUJHB004511"/>
<protein>
    <recommendedName>
        <fullName evidence="10">Odorant receptor</fullName>
    </recommendedName>
</protein>
<dbReference type="GO" id="GO:0005549">
    <property type="term" value="F:odorant binding"/>
    <property type="evidence" value="ECO:0007669"/>
    <property type="project" value="InterPro"/>
</dbReference>
<keyword evidence="7 10" id="KW-0472">Membrane</keyword>
<evidence type="ECO:0000313" key="11">
    <source>
        <dbReference type="EMBL" id="EDS31359.1"/>
    </source>
</evidence>
<keyword evidence="5 10" id="KW-0552">Olfaction</keyword>
<keyword evidence="8 10" id="KW-0675">Receptor</keyword>
<dbReference type="HOGENOM" id="CLU_736203_0_0_1"/>
<dbReference type="OMA" id="HASITPY"/>
<keyword evidence="9 10" id="KW-0807">Transducer</keyword>
<dbReference type="GO" id="GO:0005886">
    <property type="term" value="C:plasma membrane"/>
    <property type="evidence" value="ECO:0007669"/>
    <property type="project" value="UniProtKB-SubCell"/>
</dbReference>
<keyword evidence="13" id="KW-1185">Reference proteome</keyword>
<sequence>MLFTKKRSFNGSMSFNAKVLRFLGYGWNDPAKNILERRLFIQIAFYFLWLDPPALAYGCRHQQDQLKLVLKGFFEVMAVTGITVRMCLFARGSSILRQVFDDVQRALAIVSEDCSGEVRNILDHLEMSADKFAKGYTVGFTLQCLLYGPVQIVLATGKYFRNGEMPTIAVVQAESCRRLETALFALLGYLYTSCIVQICYLMFIFSIIRDDLSVLSMMGVAVQYNIFLIFAFSMLGTELIEAVFVYKSLSVADEVYNVRWYERSPEERRLLLSIQMRSQIEASMTAGKFFCVNRATFAMAFMRGAIERSRFRMKPIPGRTYQSAKLATVISAGPASLHSVTAIGIIRHRGKITVATISERKPYEFEIHASITPYKL</sequence>
<dbReference type="GO" id="GO:0007165">
    <property type="term" value="P:signal transduction"/>
    <property type="evidence" value="ECO:0007669"/>
    <property type="project" value="UniProtKB-KW"/>
</dbReference>
<dbReference type="EMBL" id="DS232003">
    <property type="protein sequence ID" value="EDS31359.1"/>
    <property type="molecule type" value="Genomic_DNA"/>
</dbReference>